<dbReference type="InterPro" id="IPR011089">
    <property type="entry name" value="GmrSD_C"/>
</dbReference>
<evidence type="ECO:0000259" key="2">
    <source>
        <dbReference type="Pfam" id="PF07510"/>
    </source>
</evidence>
<dbReference type="STRING" id="1458426.SMCB_2001"/>
<proteinExistence type="predicted"/>
<dbReference type="OrthoDB" id="9798761at2"/>
<dbReference type="Pfam" id="PF03235">
    <property type="entry name" value="GmrSD_N"/>
    <property type="match status" value="1"/>
</dbReference>
<dbReference type="RefSeq" id="WP_045536715.1">
    <property type="nucleotide sequence ID" value="NZ_AP014569.1"/>
</dbReference>
<dbReference type="PANTHER" id="PTHR37292">
    <property type="entry name" value="VNG6097C"/>
    <property type="match status" value="1"/>
</dbReference>
<dbReference type="HOGENOM" id="CLU_034828_2_0_4"/>
<evidence type="ECO:0000313" key="3">
    <source>
        <dbReference type="EMBL" id="BAO84229.1"/>
    </source>
</evidence>
<dbReference type="EMBL" id="AP014569">
    <property type="protein sequence ID" value="BAO84229.1"/>
    <property type="molecule type" value="Genomic_DNA"/>
</dbReference>
<dbReference type="Pfam" id="PF07510">
    <property type="entry name" value="GmrSD_C"/>
    <property type="match status" value="1"/>
</dbReference>
<accession>A0A060NZB4</accession>
<dbReference type="Proteomes" id="UP000066014">
    <property type="component" value="Chromosome"/>
</dbReference>
<evidence type="ECO:0000313" key="4">
    <source>
        <dbReference type="Proteomes" id="UP000066014"/>
    </source>
</evidence>
<dbReference type="InterPro" id="IPR004919">
    <property type="entry name" value="GmrSD_N"/>
</dbReference>
<dbReference type="KEGG" id="cbab:SMCB_2001"/>
<dbReference type="AlphaFoldDB" id="A0A060NZB4"/>
<sequence>MQNKKLSIRKLVSYLNNDESEWGGFWLPNIQRPFVWSEEQICRLSDSIMREYPISTLLVWKTKEPVKHRRFIDLYHSGVKLTDYYVPDNTRPKMMVLDGQQRLQSLFIGLKGSYEGKELYFDVLSGQQKAAPEDIRYRFAFKAKAQVHWPWVRFKDIVFQTNKPDPQIAREVRKAAPNDLSESEDDLLQLNISRARQEFVNDDNLTYQELDGIDNPDAYRLDDIVEIFIRANSGGTKLGKSDLLFSLLTSSWDDADGAMEALLEDLNQGGFDFDRDFVLKACLTALGRGARYEVSKFRDGKTKEEIVEKWEDLSNAIKSVRDFVVSKTYIRSDKAMPSYLALIPLIFYRYHFPEKFANNTGLAEFLLRALITGVFSGGPDNLIDKLVRSIQEDGDFVLPEVYGVVRADGRNLEITPDVIFKQGYGSNAIHLFFNLWYRDFNYTPAFSGNGPQVDHIFPQSLLKTIKDINQDTGKRNLLHFRQEQRDQIANCMLLTADENGFVAKSGKPPKEWFARSRFDSDEAHRRYLEMHLIPNDPALWELERFEDFIEARKALIKDKFRYMLQTVGGTTA</sequence>
<evidence type="ECO:0000259" key="1">
    <source>
        <dbReference type="Pfam" id="PF03235"/>
    </source>
</evidence>
<name>A0A060NZB4_9BURK</name>
<protein>
    <submittedName>
        <fullName evidence="3">Uncharacterized conserved protein</fullName>
    </submittedName>
</protein>
<gene>
    <name evidence="3" type="ORF">SMCB_2001</name>
</gene>
<organism evidence="3 4">
    <name type="scientific">Serpentinimonas maccroryi</name>
    <dbReference type="NCBI Taxonomy" id="1458426"/>
    <lineage>
        <taxon>Bacteria</taxon>
        <taxon>Pseudomonadati</taxon>
        <taxon>Pseudomonadota</taxon>
        <taxon>Betaproteobacteria</taxon>
        <taxon>Burkholderiales</taxon>
        <taxon>Comamonadaceae</taxon>
        <taxon>Serpentinimonas</taxon>
    </lineage>
</organism>
<feature type="domain" description="GmrSD restriction endonucleases C-terminal" evidence="2">
    <location>
        <begin position="436"/>
        <end position="554"/>
    </location>
</feature>
<feature type="domain" description="GmrSD restriction endonucleases N-terminal" evidence="1">
    <location>
        <begin position="16"/>
        <end position="248"/>
    </location>
</feature>
<dbReference type="PANTHER" id="PTHR37292:SF2">
    <property type="entry name" value="DUF262 DOMAIN-CONTAINING PROTEIN"/>
    <property type="match status" value="1"/>
</dbReference>
<reference evidence="3 4" key="1">
    <citation type="journal article" date="2014" name="Nat. Commun.">
        <title>Physiological and genomic features of highly alkaliphilic hydrogen-utilizing Betaproteobacteria from a continental serpentinizing site.</title>
        <authorList>
            <person name="Suzuki S."/>
            <person name="Kuenen J.G."/>
            <person name="Schipper K."/>
            <person name="van der Velde S."/>
            <person name="Ishii S."/>
            <person name="Wu A."/>
            <person name="Sorokin D.Y."/>
            <person name="Tenney A."/>
            <person name="Meng X.Y."/>
            <person name="Morrill P.L."/>
            <person name="Kamagata Y."/>
            <person name="Muyzer G."/>
            <person name="Nealson K.H."/>
        </authorList>
    </citation>
    <scope>NUCLEOTIDE SEQUENCE [LARGE SCALE GENOMIC DNA]</scope>
    <source>
        <strain evidence="3 4">B1</strain>
    </source>
</reference>
<keyword evidence="4" id="KW-1185">Reference proteome</keyword>